<sequence>MEYLLSVEASEAAQENRDEIEALARRSHPAADVNVDVVPVSHHVVPVPNGNQTGYLVTVIAQLKVEVDYHFELDDDDLDV</sequence>
<organism evidence="1 2">
    <name type="scientific">Rhodococcus parequi</name>
    <dbReference type="NCBI Taxonomy" id="3137122"/>
    <lineage>
        <taxon>Bacteria</taxon>
        <taxon>Bacillati</taxon>
        <taxon>Actinomycetota</taxon>
        <taxon>Actinomycetes</taxon>
        <taxon>Mycobacteriales</taxon>
        <taxon>Nocardiaceae</taxon>
        <taxon>Rhodococcus</taxon>
    </lineage>
</organism>
<keyword evidence="2" id="KW-1185">Reference proteome</keyword>
<comment type="caution">
    <text evidence="1">The sequence shown here is derived from an EMBL/GenBank/DDBJ whole genome shotgun (WGS) entry which is preliminary data.</text>
</comment>
<gene>
    <name evidence="1" type="ORF">ABEU20_002481</name>
</gene>
<dbReference type="EMBL" id="JBDLNV010000003">
    <property type="protein sequence ID" value="MFM1723908.1"/>
    <property type="molecule type" value="Genomic_DNA"/>
</dbReference>
<dbReference type="RefSeq" id="WP_420164450.1">
    <property type="nucleotide sequence ID" value="NZ_JBDLNV010000003.1"/>
</dbReference>
<evidence type="ECO:0000313" key="2">
    <source>
        <dbReference type="Proteomes" id="UP001629745"/>
    </source>
</evidence>
<name>A0ABW9FGW2_9NOCA</name>
<evidence type="ECO:0000313" key="1">
    <source>
        <dbReference type="EMBL" id="MFM1723908.1"/>
    </source>
</evidence>
<dbReference type="Proteomes" id="UP001629745">
    <property type="component" value="Unassembled WGS sequence"/>
</dbReference>
<proteinExistence type="predicted"/>
<protein>
    <submittedName>
        <fullName evidence="1">Uncharacterized protein</fullName>
    </submittedName>
</protein>
<accession>A0ABW9FGW2</accession>
<reference evidence="1 2" key="1">
    <citation type="submission" date="2023-11" db="EMBL/GenBank/DDBJ databases">
        <authorList>
            <person name="Val-Calvo J."/>
            <person name="Scortti M."/>
            <person name="Vazquez-Boland J."/>
        </authorList>
    </citation>
    <scope>NUCLEOTIDE SEQUENCE [LARGE SCALE GENOMIC DNA]</scope>
    <source>
        <strain evidence="1 2">PAM 2766</strain>
    </source>
</reference>